<organism evidence="3 4">
    <name type="scientific">Halorubrum ejinorense</name>
    <dbReference type="NCBI Taxonomy" id="425309"/>
    <lineage>
        <taxon>Archaea</taxon>
        <taxon>Methanobacteriati</taxon>
        <taxon>Methanobacteriota</taxon>
        <taxon>Stenosarchaea group</taxon>
        <taxon>Halobacteria</taxon>
        <taxon>Halobacteriales</taxon>
        <taxon>Haloferacaceae</taxon>
        <taxon>Halorubrum</taxon>
    </lineage>
</organism>
<dbReference type="Proteomes" id="UP001501425">
    <property type="component" value="Unassembled WGS sequence"/>
</dbReference>
<sequence length="93" mass="10171">MRILVTGGAGFIGGHLAESFLKDGHDVTVLDNFEPFYAEGIKRHTLDVHREVAEGRAVDYQFVEGDVRDPETVREPVADADVVVHQAAQAGVR</sequence>
<accession>A0AAV3SUF0</accession>
<dbReference type="PANTHER" id="PTHR43725">
    <property type="entry name" value="UDP-GLUCOSE 4-EPIMERASE"/>
    <property type="match status" value="1"/>
</dbReference>
<protein>
    <recommendedName>
        <fullName evidence="2">NAD-dependent epimerase/dehydratase domain-containing protein</fullName>
    </recommendedName>
</protein>
<proteinExistence type="inferred from homology"/>
<dbReference type="InterPro" id="IPR001509">
    <property type="entry name" value="Epimerase_deHydtase"/>
</dbReference>
<gene>
    <name evidence="3" type="ORF">GCM10008994_22670</name>
</gene>
<dbReference type="Gene3D" id="3.40.50.720">
    <property type="entry name" value="NAD(P)-binding Rossmann-like Domain"/>
    <property type="match status" value="1"/>
</dbReference>
<evidence type="ECO:0000256" key="1">
    <source>
        <dbReference type="ARBA" id="ARBA00007637"/>
    </source>
</evidence>
<name>A0AAV3SUF0_9EURY</name>
<dbReference type="SUPFAM" id="SSF51735">
    <property type="entry name" value="NAD(P)-binding Rossmann-fold domains"/>
    <property type="match status" value="1"/>
</dbReference>
<dbReference type="AlphaFoldDB" id="A0AAV3SUF0"/>
<evidence type="ECO:0000313" key="4">
    <source>
        <dbReference type="Proteomes" id="UP001501425"/>
    </source>
</evidence>
<dbReference type="Pfam" id="PF01370">
    <property type="entry name" value="Epimerase"/>
    <property type="match status" value="1"/>
</dbReference>
<reference evidence="3" key="1">
    <citation type="journal article" date="2014" name="Int. J. Syst. Evol. Microbiol.">
        <title>Complete genome sequence of Corynebacterium casei LMG S-19264T (=DSM 44701T), isolated from a smear-ripened cheese.</title>
        <authorList>
            <consortium name="US DOE Joint Genome Institute (JGI-PGF)"/>
            <person name="Walter F."/>
            <person name="Albersmeier A."/>
            <person name="Kalinowski J."/>
            <person name="Ruckert C."/>
        </authorList>
    </citation>
    <scope>NUCLEOTIDE SEQUENCE</scope>
    <source>
        <strain evidence="3">JCM 14265</strain>
    </source>
</reference>
<dbReference type="EMBL" id="BAAADQ010000013">
    <property type="protein sequence ID" value="GAA0547266.1"/>
    <property type="molecule type" value="Genomic_DNA"/>
</dbReference>
<evidence type="ECO:0000313" key="3">
    <source>
        <dbReference type="EMBL" id="GAA0547266.1"/>
    </source>
</evidence>
<reference evidence="3" key="2">
    <citation type="submission" date="2023-12" db="EMBL/GenBank/DDBJ databases">
        <authorList>
            <person name="Sun Q."/>
            <person name="Inoue M."/>
        </authorList>
    </citation>
    <scope>NUCLEOTIDE SEQUENCE</scope>
    <source>
        <strain evidence="3">JCM 14265</strain>
    </source>
</reference>
<comment type="caution">
    <text evidence="3">The sequence shown here is derived from an EMBL/GenBank/DDBJ whole genome shotgun (WGS) entry which is preliminary data.</text>
</comment>
<evidence type="ECO:0000259" key="2">
    <source>
        <dbReference type="Pfam" id="PF01370"/>
    </source>
</evidence>
<dbReference type="PANTHER" id="PTHR43725:SF53">
    <property type="entry name" value="UDP-ARABINOSE 4-EPIMERASE 1"/>
    <property type="match status" value="1"/>
</dbReference>
<comment type="similarity">
    <text evidence="1">Belongs to the NAD(P)-dependent epimerase/dehydratase family.</text>
</comment>
<feature type="domain" description="NAD-dependent epimerase/dehydratase" evidence="2">
    <location>
        <begin position="3"/>
        <end position="92"/>
    </location>
</feature>
<dbReference type="InterPro" id="IPR036291">
    <property type="entry name" value="NAD(P)-bd_dom_sf"/>
</dbReference>